<feature type="domain" description="Transposase DDE" evidence="1">
    <location>
        <begin position="9"/>
        <end position="73"/>
    </location>
</feature>
<protein>
    <recommendedName>
        <fullName evidence="1">Transposase DDE domain-containing protein</fullName>
    </recommendedName>
</protein>
<comment type="caution">
    <text evidence="2">The sequence shown here is derived from an EMBL/GenBank/DDBJ whole genome shotgun (WGS) entry which is preliminary data.</text>
</comment>
<dbReference type="Pfam" id="PF13701">
    <property type="entry name" value="DDE_Tnp_1_4"/>
    <property type="match status" value="1"/>
</dbReference>
<dbReference type="InterPro" id="IPR025668">
    <property type="entry name" value="Tnp_DDE_dom"/>
</dbReference>
<evidence type="ECO:0000313" key="2">
    <source>
        <dbReference type="EMBL" id="MDQ0413366.1"/>
    </source>
</evidence>
<reference evidence="2 3" key="1">
    <citation type="submission" date="2023-07" db="EMBL/GenBank/DDBJ databases">
        <title>Genomic Encyclopedia of Type Strains, Phase IV (KMG-IV): sequencing the most valuable type-strain genomes for metagenomic binning, comparative biology and taxonomic classification.</title>
        <authorList>
            <person name="Goeker M."/>
        </authorList>
    </citation>
    <scope>NUCLEOTIDE SEQUENCE [LARGE SCALE GENOMIC DNA]</scope>
    <source>
        <strain evidence="2 3">DSM 19598</strain>
    </source>
</reference>
<name>A0ABU0FUX0_9BACI</name>
<proteinExistence type="predicted"/>
<dbReference type="Proteomes" id="UP001242313">
    <property type="component" value="Unassembled WGS sequence"/>
</dbReference>
<organism evidence="2 3">
    <name type="scientific">Mesobacillus stamsii</name>
    <dbReference type="NCBI Taxonomy" id="225347"/>
    <lineage>
        <taxon>Bacteria</taxon>
        <taxon>Bacillati</taxon>
        <taxon>Bacillota</taxon>
        <taxon>Bacilli</taxon>
        <taxon>Bacillales</taxon>
        <taxon>Bacillaceae</taxon>
        <taxon>Mesobacillus</taxon>
    </lineage>
</organism>
<gene>
    <name evidence="2" type="ORF">J2S25_001569</name>
</gene>
<dbReference type="EMBL" id="JAUSUN010000007">
    <property type="protein sequence ID" value="MDQ0413366.1"/>
    <property type="molecule type" value="Genomic_DNA"/>
</dbReference>
<accession>A0ABU0FUX0</accession>
<evidence type="ECO:0000259" key="1">
    <source>
        <dbReference type="Pfam" id="PF13701"/>
    </source>
</evidence>
<evidence type="ECO:0000313" key="3">
    <source>
        <dbReference type="Proteomes" id="UP001242313"/>
    </source>
</evidence>
<keyword evidence="3" id="KW-1185">Reference proteome</keyword>
<sequence>MATLTQKTLDFNREIKLSNDGGSLSSDTGEFLFREFDEKIGFSKTLVQHLELNDSRAYYLHSNENLLRQKIYQ</sequence>